<dbReference type="Pfam" id="PF20647">
    <property type="entry name" value="DUF6808"/>
    <property type="match status" value="1"/>
</dbReference>
<keyword evidence="3" id="KW-1185">Reference proteome</keyword>
<name>A0ABR7DWM7_9BACT</name>
<comment type="caution">
    <text evidence="2">The sequence shown here is derived from an EMBL/GenBank/DDBJ whole genome shotgun (WGS) entry which is preliminary data.</text>
</comment>
<accession>A0ABR7DWM7</accession>
<proteinExistence type="predicted"/>
<organism evidence="2 3">
    <name type="scientific">Parabacteroides hominis</name>
    <dbReference type="NCBI Taxonomy" id="2763057"/>
    <lineage>
        <taxon>Bacteria</taxon>
        <taxon>Pseudomonadati</taxon>
        <taxon>Bacteroidota</taxon>
        <taxon>Bacteroidia</taxon>
        <taxon>Bacteroidales</taxon>
        <taxon>Tannerellaceae</taxon>
        <taxon>Parabacteroides</taxon>
    </lineage>
</organism>
<dbReference type="RefSeq" id="WP_186931648.1">
    <property type="nucleotide sequence ID" value="NZ_JACOOJ010000071.1"/>
</dbReference>
<gene>
    <name evidence="2" type="ORF">H8S65_20360</name>
</gene>
<protein>
    <recommendedName>
        <fullName evidence="1">DUF6808 domain-containing protein</fullName>
    </recommendedName>
</protein>
<evidence type="ECO:0000313" key="2">
    <source>
        <dbReference type="EMBL" id="MBC5635093.1"/>
    </source>
</evidence>
<reference evidence="2 3" key="1">
    <citation type="submission" date="2020-08" db="EMBL/GenBank/DDBJ databases">
        <title>Genome public.</title>
        <authorList>
            <person name="Liu C."/>
            <person name="Sun Q."/>
        </authorList>
    </citation>
    <scope>NUCLEOTIDE SEQUENCE [LARGE SCALE GENOMIC DNA]</scope>
    <source>
        <strain evidence="2 3">NSJ-79</strain>
    </source>
</reference>
<dbReference type="Proteomes" id="UP000651475">
    <property type="component" value="Unassembled WGS sequence"/>
</dbReference>
<dbReference type="EMBL" id="JACOOJ010000071">
    <property type="protein sequence ID" value="MBC5635093.1"/>
    <property type="molecule type" value="Genomic_DNA"/>
</dbReference>
<feature type="domain" description="DUF6808" evidence="1">
    <location>
        <begin position="72"/>
        <end position="148"/>
    </location>
</feature>
<sequence length="148" mass="17235">MKAWYFILALILCFACFLAGRYSVKKRIEVVKETDTIDKPVPDPSYVFDVEEIEIPYPVFVYQKGDTVKDLDTIYIPLPIQRKVYETDLYRAVVSGYRPNLDSMTIYHKREIIYDKDRRWGLGVIGGYGIGKNGLSPYIGVGLYYRIW</sequence>
<dbReference type="InterPro" id="IPR049214">
    <property type="entry name" value="DUF6808"/>
</dbReference>
<evidence type="ECO:0000313" key="3">
    <source>
        <dbReference type="Proteomes" id="UP000651475"/>
    </source>
</evidence>
<evidence type="ECO:0000259" key="1">
    <source>
        <dbReference type="Pfam" id="PF20647"/>
    </source>
</evidence>